<keyword evidence="6" id="KW-0732">Signal</keyword>
<dbReference type="InterPro" id="IPR001134">
    <property type="entry name" value="Netrin_domain"/>
</dbReference>
<sequence length="188" mass="21787">MAAVLWFLTLGLFLVLCDSCSWSPSVDQQDFCSARYVLEADVIKRITLGDGEEYEYQIDVKDVFKNDSQEDVKSIKTIFGDGYRDSCHPIPLQENTTYLIHAIKDDGKLWLIQFANKQMQDVDKDDIRRMRELYDCSCEIRFYMMIQPPSQDNECAVPSYGHCERSFYCKRNSENVCESGNLGQCYES</sequence>
<evidence type="ECO:0000256" key="6">
    <source>
        <dbReference type="SAM" id="SignalP"/>
    </source>
</evidence>
<feature type="binding site" evidence="4">
    <location>
        <position position="20"/>
    </location>
    <ligand>
        <name>Zn(2+)</name>
        <dbReference type="ChEBI" id="CHEBI:29105"/>
        <note>ligand shared with metalloproteinase partner</note>
    </ligand>
</feature>
<protein>
    <submittedName>
        <fullName evidence="9">Uncharacterized protein LOC111111462</fullName>
    </submittedName>
</protein>
<dbReference type="InterPro" id="IPR001820">
    <property type="entry name" value="TIMP"/>
</dbReference>
<gene>
    <name evidence="9" type="primary">LOC111111462</name>
</gene>
<dbReference type="GO" id="GO:0005615">
    <property type="term" value="C:extracellular space"/>
    <property type="evidence" value="ECO:0007669"/>
    <property type="project" value="TreeGrafter"/>
</dbReference>
<dbReference type="PANTHER" id="PTHR11844">
    <property type="entry name" value="METALLOPROTEASE INHIBITOR"/>
    <property type="match status" value="1"/>
</dbReference>
<dbReference type="PROSITE" id="PS50189">
    <property type="entry name" value="NTR"/>
    <property type="match status" value="1"/>
</dbReference>
<dbReference type="GO" id="GO:0008191">
    <property type="term" value="F:metalloendopeptidase inhibitor activity"/>
    <property type="evidence" value="ECO:0007669"/>
    <property type="project" value="InterPro"/>
</dbReference>
<evidence type="ECO:0000256" key="2">
    <source>
        <dbReference type="ARBA" id="ARBA00022525"/>
    </source>
</evidence>
<dbReference type="GO" id="GO:0031012">
    <property type="term" value="C:extracellular matrix"/>
    <property type="evidence" value="ECO:0007669"/>
    <property type="project" value="TreeGrafter"/>
</dbReference>
<proteinExistence type="predicted"/>
<keyword evidence="2" id="KW-0964">Secreted</keyword>
<comment type="subcellular location">
    <subcellularLocation>
        <location evidence="1">Secreted</location>
    </subcellularLocation>
</comment>
<evidence type="ECO:0000256" key="1">
    <source>
        <dbReference type="ARBA" id="ARBA00004613"/>
    </source>
</evidence>
<evidence type="ECO:0000313" key="9">
    <source>
        <dbReference type="RefSeq" id="XP_022304162.1"/>
    </source>
</evidence>
<dbReference type="PANTHER" id="PTHR11844:SF25">
    <property type="entry name" value="NTR DOMAIN-CONTAINING PROTEIN"/>
    <property type="match status" value="1"/>
</dbReference>
<keyword evidence="3 5" id="KW-1015">Disulfide bond</keyword>
<dbReference type="Proteomes" id="UP000694844">
    <property type="component" value="Chromosome 9"/>
</dbReference>
<keyword evidence="4" id="KW-0479">Metal-binding</keyword>
<evidence type="ECO:0000256" key="5">
    <source>
        <dbReference type="PIRSR" id="PIRSR601820-3"/>
    </source>
</evidence>
<feature type="disulfide bond" evidence="5">
    <location>
        <begin position="138"/>
        <end position="185"/>
    </location>
</feature>
<dbReference type="SUPFAM" id="SSF50242">
    <property type="entry name" value="TIMP-like"/>
    <property type="match status" value="1"/>
</dbReference>
<dbReference type="KEGG" id="cvn:111111462"/>
<dbReference type="GO" id="GO:0046872">
    <property type="term" value="F:metal ion binding"/>
    <property type="evidence" value="ECO:0007669"/>
    <property type="project" value="UniProtKB-KW"/>
</dbReference>
<feature type="disulfide bond" evidence="5">
    <location>
        <begin position="32"/>
        <end position="136"/>
    </location>
</feature>
<feature type="chain" id="PRO_5034482156" evidence="6">
    <location>
        <begin position="20"/>
        <end position="188"/>
    </location>
</feature>
<dbReference type="InterPro" id="IPR008993">
    <property type="entry name" value="TIMP-like_OB-fold"/>
</dbReference>
<evidence type="ECO:0000256" key="4">
    <source>
        <dbReference type="PIRSR" id="PIRSR601820-1"/>
    </source>
</evidence>
<feature type="signal peptide" evidence="6">
    <location>
        <begin position="1"/>
        <end position="19"/>
    </location>
</feature>
<reference evidence="9" key="1">
    <citation type="submission" date="2025-08" db="UniProtKB">
        <authorList>
            <consortium name="RefSeq"/>
        </authorList>
    </citation>
    <scope>IDENTIFICATION</scope>
    <source>
        <tissue evidence="9">Whole sample</tissue>
    </source>
</reference>
<keyword evidence="4" id="KW-0862">Zinc</keyword>
<dbReference type="Pfam" id="PF00965">
    <property type="entry name" value="TIMP"/>
    <property type="match status" value="1"/>
</dbReference>
<dbReference type="AlphaFoldDB" id="A0A8B8BLF3"/>
<organism evidence="8 9">
    <name type="scientific">Crassostrea virginica</name>
    <name type="common">Eastern oyster</name>
    <dbReference type="NCBI Taxonomy" id="6565"/>
    <lineage>
        <taxon>Eukaryota</taxon>
        <taxon>Metazoa</taxon>
        <taxon>Spiralia</taxon>
        <taxon>Lophotrochozoa</taxon>
        <taxon>Mollusca</taxon>
        <taxon>Bivalvia</taxon>
        <taxon>Autobranchia</taxon>
        <taxon>Pteriomorphia</taxon>
        <taxon>Ostreida</taxon>
        <taxon>Ostreoidea</taxon>
        <taxon>Ostreidae</taxon>
        <taxon>Crassostrea</taxon>
    </lineage>
</organism>
<dbReference type="Gene3D" id="2.40.50.120">
    <property type="match status" value="1"/>
</dbReference>
<dbReference type="GO" id="GO:0051045">
    <property type="term" value="P:negative regulation of membrane protein ectodomain proteolysis"/>
    <property type="evidence" value="ECO:0007669"/>
    <property type="project" value="TreeGrafter"/>
</dbReference>
<name>A0A8B8BLF3_CRAVI</name>
<dbReference type="RefSeq" id="XP_022304162.1">
    <property type="nucleotide sequence ID" value="XM_022448454.1"/>
</dbReference>
<evidence type="ECO:0000256" key="3">
    <source>
        <dbReference type="ARBA" id="ARBA00023157"/>
    </source>
</evidence>
<dbReference type="GeneID" id="111111462"/>
<evidence type="ECO:0000313" key="8">
    <source>
        <dbReference type="Proteomes" id="UP000694844"/>
    </source>
</evidence>
<feature type="domain" description="NTR" evidence="7">
    <location>
        <begin position="17"/>
        <end position="138"/>
    </location>
</feature>
<accession>A0A8B8BLF3</accession>
<keyword evidence="8" id="KW-1185">Reference proteome</keyword>
<dbReference type="GO" id="GO:0002020">
    <property type="term" value="F:protease binding"/>
    <property type="evidence" value="ECO:0007669"/>
    <property type="project" value="TreeGrafter"/>
</dbReference>
<evidence type="ECO:0000259" key="7">
    <source>
        <dbReference type="PROSITE" id="PS50189"/>
    </source>
</evidence>
<feature type="disulfide bond" evidence="5">
    <location>
        <begin position="155"/>
        <end position="177"/>
    </location>
</feature>